<evidence type="ECO:0000313" key="2">
    <source>
        <dbReference type="Proteomes" id="UP000450917"/>
    </source>
</evidence>
<proteinExistence type="predicted"/>
<sequence>MGDFRTDLERSIDEVIEKYAVNDSSLQLIEDGQISVPNAMYGVDFDKYSDHWCFRSAKVEEVAIRLDYDDHSLNFPRTERIDRFLFEMMRDVSGAVNDSFQYRYDLNSYSKFLAAPLFKYKRGNTPLIIDELKLNSLDVSIDVSCFDWVGEQSVSYDIYGRECERYHVEDFYLTIPFKDLFSKKRILEHIYDELSPVLESRGHMMDVDNITISFPGLTLDISEVNRNSFDNFQKDHGNWNFKRHASYRKDKEVLTSHKHPSYRAMVIRNPKGIQLARFVYLLKIGNWYTVKSQAFVAALLANKHPEIMILDEDECRAIQWILNYLGTEKAIFKEREIYIDTLITGTSRNWPQWRYENLEDPSKFISHFWEMRCFEEEFGNTLLSQVFN</sequence>
<protein>
    <submittedName>
        <fullName evidence="1">Uncharacterized protein</fullName>
    </submittedName>
</protein>
<comment type="caution">
    <text evidence="1">The sequence shown here is derived from an EMBL/GenBank/DDBJ whole genome shotgun (WGS) entry which is preliminary data.</text>
</comment>
<organism evidence="1 2">
    <name type="scientific">Paenibacillus validus</name>
    <dbReference type="NCBI Taxonomy" id="44253"/>
    <lineage>
        <taxon>Bacteria</taxon>
        <taxon>Bacillati</taxon>
        <taxon>Bacillota</taxon>
        <taxon>Bacilli</taxon>
        <taxon>Bacillales</taxon>
        <taxon>Paenibacillaceae</taxon>
        <taxon>Paenibacillus</taxon>
    </lineage>
</organism>
<gene>
    <name evidence="1" type="ORF">GNP93_21525</name>
</gene>
<dbReference type="AlphaFoldDB" id="A0A7X2ZFI9"/>
<dbReference type="Proteomes" id="UP000450917">
    <property type="component" value="Unassembled WGS sequence"/>
</dbReference>
<reference evidence="1 2" key="1">
    <citation type="submission" date="2019-11" db="EMBL/GenBank/DDBJ databases">
        <title>Draft genome sequences of five Paenibacillus species of dairy origin.</title>
        <authorList>
            <person name="Olajide A.M."/>
            <person name="Chen S."/>
            <person name="Lapointe G."/>
        </authorList>
    </citation>
    <scope>NUCLEOTIDE SEQUENCE [LARGE SCALE GENOMIC DNA]</scope>
    <source>
        <strain evidence="1 2">2CS3</strain>
    </source>
</reference>
<name>A0A7X2ZFI9_9BACL</name>
<keyword evidence="2" id="KW-1185">Reference proteome</keyword>
<dbReference type="RefSeq" id="WP_155615487.1">
    <property type="nucleotide sequence ID" value="NZ_WNZX01000022.1"/>
</dbReference>
<evidence type="ECO:0000313" key="1">
    <source>
        <dbReference type="EMBL" id="MUG73216.1"/>
    </source>
</evidence>
<accession>A0A7X2ZFI9</accession>
<dbReference type="EMBL" id="WNZX01000022">
    <property type="protein sequence ID" value="MUG73216.1"/>
    <property type="molecule type" value="Genomic_DNA"/>
</dbReference>